<protein>
    <submittedName>
        <fullName evidence="2">Rab3 GTPase-activating protein non-catalytic subunit, putative</fullName>
    </submittedName>
</protein>
<dbReference type="InterPro" id="IPR026059">
    <property type="entry name" value="Rab3GAP2"/>
</dbReference>
<accession>A0A6V7TBD8</accession>
<dbReference type="Pfam" id="PF14655">
    <property type="entry name" value="RAB3GAP2_N"/>
    <property type="match status" value="1"/>
</dbReference>
<dbReference type="VEuPathDB" id="PlasmoDB:PVPCR_1201560"/>
<dbReference type="EMBL" id="LR865433">
    <property type="protein sequence ID" value="CAD2109523.1"/>
    <property type="molecule type" value="Genomic_DNA"/>
</dbReference>
<dbReference type="InterPro" id="IPR032839">
    <property type="entry name" value="RAB3GAP_N"/>
</dbReference>
<dbReference type="VEuPathDB" id="PlasmoDB:PVBDA_1201680"/>
<reference evidence="2 3" key="1">
    <citation type="submission" date="2020-08" db="EMBL/GenBank/DDBJ databases">
        <authorList>
            <person name="Ramaprasad A."/>
        </authorList>
    </citation>
    <scope>NUCLEOTIDE SEQUENCE [LARGE SCALE GENOMIC DNA]</scope>
</reference>
<sequence>MTNDGQSNILNKCEDSGTIDNTEIIPSHKNVNSTNFIKNENTPKGGCPYAAMVDLPDSPVNLPKVLERVTNEDLLEGQEMKQDLSESQEMKENVIESHEMKKGLPSNAQNDTNNCNEDDHIELEEMFALETLMQISNNIFINTHHSITKDDINIKNCKVVIYESSNSLPDLNEGDDEFINMLFYFQNKNYIFFLIYCLNKKNVVYLKFFNPLLIEKENIESINLFFINNCFPHIVLGLNNGKICLYNHEGVICMQNKFFDCKIKKIFLEHNNNYILFLHENNTVINSNANLIKRALESNNKIMPIDYIFTINKNIPISHIILRYNNTLDSINRELYSAFGKDDLAKYVNICTSEKVDESEENANNFNFNAPGNASYIIASKNMTWAILNIIKPNTKMDFLIKRECYGTSEKLSSKINNFIKNIFVKDSEPLSNTATNKIHINNTNQNMQININNNNHPIYAFNTNMIYTFNDPKRQIIDICVCPWNNYLVLALDNLGRLCLYNISRLSILYMWKSYRSAYMSFILKKDNNKIARNINNDNSTTITNTNIFYVTATDKSCKKGIFFYIKPRNLIEIWDINTLYKIYGIRTFDDPILFKFFFKDHDIPNDIYFFNTNTHVFVINSKFEVLHIKWV</sequence>
<dbReference type="VEuPathDB" id="PlasmoDB:PVSEL_1201640"/>
<dbReference type="InterPro" id="IPR036322">
    <property type="entry name" value="WD40_repeat_dom_sf"/>
</dbReference>
<evidence type="ECO:0000313" key="3">
    <source>
        <dbReference type="Proteomes" id="UP000515697"/>
    </source>
</evidence>
<dbReference type="Proteomes" id="UP000515697">
    <property type="component" value="Chromosome PVSEL_12"/>
</dbReference>
<evidence type="ECO:0000313" key="2">
    <source>
        <dbReference type="EMBL" id="CAD2109523.1"/>
    </source>
</evidence>
<dbReference type="SUPFAM" id="SSF50978">
    <property type="entry name" value="WD40 repeat-like"/>
    <property type="match status" value="1"/>
</dbReference>
<gene>
    <name evidence="2" type="ORF">PVSEL_1201640</name>
</gene>
<dbReference type="PANTHER" id="PTHR12472:SF0">
    <property type="entry name" value="RAB3 GTPASE-ACTIVATING PROTEIN NON-CATALYTIC SUBUNIT"/>
    <property type="match status" value="1"/>
</dbReference>
<evidence type="ECO:0000259" key="1">
    <source>
        <dbReference type="Pfam" id="PF14655"/>
    </source>
</evidence>
<name>A0A6V7TBD8_PLAVN</name>
<dbReference type="VEuPathDB" id="PlasmoDB:PVLDE_1201690"/>
<organism evidence="2 3">
    <name type="scientific">Plasmodium vinckei</name>
    <dbReference type="NCBI Taxonomy" id="5860"/>
    <lineage>
        <taxon>Eukaryota</taxon>
        <taxon>Sar</taxon>
        <taxon>Alveolata</taxon>
        <taxon>Apicomplexa</taxon>
        <taxon>Aconoidasida</taxon>
        <taxon>Haemosporida</taxon>
        <taxon>Plasmodiidae</taxon>
        <taxon>Plasmodium</taxon>
        <taxon>Plasmodium (Vinckeia)</taxon>
    </lineage>
</organism>
<feature type="domain" description="Rab3-GAP regulatory subunit N-terminal" evidence="1">
    <location>
        <begin position="444"/>
        <end position="584"/>
    </location>
</feature>
<dbReference type="VEuPathDB" id="PlasmoDB:PVVCY_1201540"/>
<proteinExistence type="predicted"/>
<dbReference type="PANTHER" id="PTHR12472">
    <property type="entry name" value="RAB3-GAP REGULATORY DOMAIN"/>
    <property type="match status" value="1"/>
</dbReference>
<dbReference type="AlphaFoldDB" id="A0A6V7TBD8"/>